<accession>A0A1I3XFJ4</accession>
<sequence>MISLLTAASEYNTVDESNISCKLQVFFEIESQTSSGHDPATRTVGYTALSSIMDAM</sequence>
<dbReference type="AlphaFoldDB" id="A0A1I3XFJ4"/>
<evidence type="ECO:0000313" key="1">
    <source>
        <dbReference type="EMBL" id="SFK18252.1"/>
    </source>
</evidence>
<proteinExistence type="predicted"/>
<protein>
    <submittedName>
        <fullName evidence="1">Uncharacterized protein</fullName>
    </submittedName>
</protein>
<reference evidence="2" key="1">
    <citation type="submission" date="2016-10" db="EMBL/GenBank/DDBJ databases">
        <authorList>
            <person name="Varghese N."/>
            <person name="Submissions S."/>
        </authorList>
    </citation>
    <scope>NUCLEOTIDE SEQUENCE [LARGE SCALE GENOMIC DNA]</scope>
    <source>
        <strain evidence="2">Nm69</strain>
    </source>
</reference>
<gene>
    <name evidence="1" type="ORF">SAMN05216302_1001266</name>
</gene>
<organism evidence="1 2">
    <name type="scientific">Nitrosomonas aestuarii</name>
    <dbReference type="NCBI Taxonomy" id="52441"/>
    <lineage>
        <taxon>Bacteria</taxon>
        <taxon>Pseudomonadati</taxon>
        <taxon>Pseudomonadota</taxon>
        <taxon>Betaproteobacteria</taxon>
        <taxon>Nitrosomonadales</taxon>
        <taxon>Nitrosomonadaceae</taxon>
        <taxon>Nitrosomonas</taxon>
    </lineage>
</organism>
<dbReference type="EMBL" id="FOSP01000001">
    <property type="protein sequence ID" value="SFK18252.1"/>
    <property type="molecule type" value="Genomic_DNA"/>
</dbReference>
<dbReference type="Proteomes" id="UP000199533">
    <property type="component" value="Unassembled WGS sequence"/>
</dbReference>
<name>A0A1I3XFJ4_9PROT</name>
<evidence type="ECO:0000313" key="2">
    <source>
        <dbReference type="Proteomes" id="UP000199533"/>
    </source>
</evidence>
<keyword evidence="2" id="KW-1185">Reference proteome</keyword>